<dbReference type="Proteomes" id="UP000557392">
    <property type="component" value="Unassembled WGS sequence"/>
</dbReference>
<proteinExistence type="predicted"/>
<accession>A0A7W6NW30</accession>
<evidence type="ECO:0008006" key="4">
    <source>
        <dbReference type="Google" id="ProtNLM"/>
    </source>
</evidence>
<evidence type="ECO:0000256" key="1">
    <source>
        <dbReference type="SAM" id="SignalP"/>
    </source>
</evidence>
<organism evidence="2 3">
    <name type="scientific">Sphingomonas kyeonggiensis</name>
    <dbReference type="NCBI Taxonomy" id="1268553"/>
    <lineage>
        <taxon>Bacteria</taxon>
        <taxon>Pseudomonadati</taxon>
        <taxon>Pseudomonadota</taxon>
        <taxon>Alphaproteobacteria</taxon>
        <taxon>Sphingomonadales</taxon>
        <taxon>Sphingomonadaceae</taxon>
        <taxon>Sphingomonas</taxon>
    </lineage>
</organism>
<evidence type="ECO:0000313" key="3">
    <source>
        <dbReference type="Proteomes" id="UP000557392"/>
    </source>
</evidence>
<protein>
    <recommendedName>
        <fullName evidence="4">Spore coat protein U-like protein</fullName>
    </recommendedName>
</protein>
<dbReference type="AlphaFoldDB" id="A0A7W6NW30"/>
<name>A0A7W6NW30_9SPHN</name>
<keyword evidence="1" id="KW-0732">Signal</keyword>
<keyword evidence="3" id="KW-1185">Reference proteome</keyword>
<dbReference type="RefSeq" id="WP_183997703.1">
    <property type="nucleotide sequence ID" value="NZ_JACIEH010000002.1"/>
</dbReference>
<gene>
    <name evidence="2" type="ORF">GGR46_002268</name>
</gene>
<feature type="signal peptide" evidence="1">
    <location>
        <begin position="1"/>
        <end position="16"/>
    </location>
</feature>
<dbReference type="EMBL" id="JACIEH010000002">
    <property type="protein sequence ID" value="MBB4098704.1"/>
    <property type="molecule type" value="Genomic_DNA"/>
</dbReference>
<comment type="caution">
    <text evidence="2">The sequence shown here is derived from an EMBL/GenBank/DDBJ whole genome shotgun (WGS) entry which is preliminary data.</text>
</comment>
<reference evidence="2 3" key="1">
    <citation type="submission" date="2020-08" db="EMBL/GenBank/DDBJ databases">
        <title>Genomic Encyclopedia of Type Strains, Phase IV (KMG-IV): sequencing the most valuable type-strain genomes for metagenomic binning, comparative biology and taxonomic classification.</title>
        <authorList>
            <person name="Goeker M."/>
        </authorList>
    </citation>
    <scope>NUCLEOTIDE SEQUENCE [LARGE SCALE GENOMIC DNA]</scope>
    <source>
        <strain evidence="2 3">DSM 101806</strain>
    </source>
</reference>
<sequence>MKKFLFTALLAGSAFAAVPAAAQSVSGNVTVTGTVAAKCTSAGGLNGAINLGELANADGKINSTLSGNIGGLTRSFTVTCTSANPQISVDASALVNSAILTPTTGYTNTVHYTATMAASKAGGGTTSAIDTSNVAGPTTALVGDHLANSPNNIVLTVSNGNTTNAADMLEAGSYSGVIALTVSPSA</sequence>
<evidence type="ECO:0000313" key="2">
    <source>
        <dbReference type="EMBL" id="MBB4098704.1"/>
    </source>
</evidence>
<feature type="chain" id="PRO_5031556340" description="Spore coat protein U-like protein" evidence="1">
    <location>
        <begin position="17"/>
        <end position="186"/>
    </location>
</feature>